<evidence type="ECO:0000313" key="3">
    <source>
        <dbReference type="Proteomes" id="UP000182015"/>
    </source>
</evidence>
<dbReference type="InterPro" id="IPR010982">
    <property type="entry name" value="Lambda_DNA-bd_dom_sf"/>
</dbReference>
<dbReference type="STRING" id="1856638.A9Q68_08440"/>
<dbReference type="RefSeq" id="WP_071794282.1">
    <property type="nucleotide sequence ID" value="NZ_LZDD01000003.1"/>
</dbReference>
<dbReference type="CDD" id="cd00093">
    <property type="entry name" value="HTH_XRE"/>
    <property type="match status" value="1"/>
</dbReference>
<dbReference type="AlphaFoldDB" id="A0A1L8MKF3"/>
<dbReference type="PROSITE" id="PS50943">
    <property type="entry name" value="HTH_CROC1"/>
    <property type="match status" value="1"/>
</dbReference>
<dbReference type="Gene3D" id="1.10.260.40">
    <property type="entry name" value="lambda repressor-like DNA-binding domains"/>
    <property type="match status" value="1"/>
</dbReference>
<dbReference type="GO" id="GO:0003677">
    <property type="term" value="F:DNA binding"/>
    <property type="evidence" value="ECO:0007669"/>
    <property type="project" value="InterPro"/>
</dbReference>
<accession>A0A1L8MKF3</accession>
<feature type="domain" description="HTH cro/C1-type" evidence="1">
    <location>
        <begin position="10"/>
        <end position="64"/>
    </location>
</feature>
<gene>
    <name evidence="2" type="ORF">A9Q68_08440</name>
</gene>
<keyword evidence="3" id="KW-1185">Reference proteome</keyword>
<comment type="caution">
    <text evidence="2">The sequence shown here is derived from an EMBL/GenBank/DDBJ whole genome shotgun (WGS) entry which is preliminary data.</text>
</comment>
<dbReference type="EMBL" id="LZDD01000003">
    <property type="protein sequence ID" value="OJF71219.1"/>
    <property type="molecule type" value="Genomic_DNA"/>
</dbReference>
<name>A0A1L8MKF3_9STRE</name>
<dbReference type="InterPro" id="IPR001387">
    <property type="entry name" value="Cro/C1-type_HTH"/>
</dbReference>
<evidence type="ECO:0000313" key="2">
    <source>
        <dbReference type="EMBL" id="OJF71219.1"/>
    </source>
</evidence>
<sequence length="67" mass="7462">MDELIPVITVKELRAKVNMNQEEFGKSIGVSAQTVGSWEKDILKISPDNLVKLCLKYKIKSSDLLGV</sequence>
<dbReference type="SUPFAM" id="SSF47413">
    <property type="entry name" value="lambda repressor-like DNA-binding domains"/>
    <property type="match status" value="1"/>
</dbReference>
<dbReference type="SMART" id="SM00530">
    <property type="entry name" value="HTH_XRE"/>
    <property type="match status" value="1"/>
</dbReference>
<dbReference type="OrthoDB" id="9805856at2"/>
<dbReference type="Proteomes" id="UP000182015">
    <property type="component" value="Unassembled WGS sequence"/>
</dbReference>
<reference evidence="3" key="1">
    <citation type="submission" date="2016-06" db="EMBL/GenBank/DDBJ databases">
        <authorList>
            <person name="de Vries S.P.W."/>
            <person name="Hadjirin N.F."/>
            <person name="Lay E.M."/>
            <person name="Zadoks R.N."/>
            <person name="Peacock S.J."/>
            <person name="Parkhill J."/>
            <person name="Grant A.J."/>
            <person name="Mcdougall S."/>
            <person name="Holmes M.A."/>
        </authorList>
    </citation>
    <scope>NUCLEOTIDE SEQUENCE [LARGE SCALE GENOMIC DNA]</scope>
    <source>
        <strain evidence="3">NZ1587</strain>
    </source>
</reference>
<organism evidence="2 3">
    <name type="scientific">Streptococcus bovimastitidis</name>
    <dbReference type="NCBI Taxonomy" id="1856638"/>
    <lineage>
        <taxon>Bacteria</taxon>
        <taxon>Bacillati</taxon>
        <taxon>Bacillota</taxon>
        <taxon>Bacilli</taxon>
        <taxon>Lactobacillales</taxon>
        <taxon>Streptococcaceae</taxon>
        <taxon>Streptococcus</taxon>
    </lineage>
</organism>
<dbReference type="Pfam" id="PF01381">
    <property type="entry name" value="HTH_3"/>
    <property type="match status" value="1"/>
</dbReference>
<protein>
    <submittedName>
        <fullName evidence="2">Transcriptional regulator</fullName>
    </submittedName>
</protein>
<proteinExistence type="predicted"/>
<evidence type="ECO:0000259" key="1">
    <source>
        <dbReference type="PROSITE" id="PS50943"/>
    </source>
</evidence>